<dbReference type="OrthoDB" id="416344at2759"/>
<dbReference type="SUPFAM" id="SSF82171">
    <property type="entry name" value="DPP6 N-terminal domain-like"/>
    <property type="match status" value="1"/>
</dbReference>
<dbReference type="EMBL" id="JAEHOE010000044">
    <property type="protein sequence ID" value="KAG2492500.1"/>
    <property type="molecule type" value="Genomic_DNA"/>
</dbReference>
<keyword evidence="4" id="KW-1185">Reference proteome</keyword>
<organism evidence="3 4">
    <name type="scientific">Edaphochlamys debaryana</name>
    <dbReference type="NCBI Taxonomy" id="47281"/>
    <lineage>
        <taxon>Eukaryota</taxon>
        <taxon>Viridiplantae</taxon>
        <taxon>Chlorophyta</taxon>
        <taxon>core chlorophytes</taxon>
        <taxon>Chlorophyceae</taxon>
        <taxon>CS clade</taxon>
        <taxon>Chlamydomonadales</taxon>
        <taxon>Chlamydomonadales incertae sedis</taxon>
        <taxon>Edaphochlamys</taxon>
    </lineage>
</organism>
<reference evidence="3" key="1">
    <citation type="journal article" date="2020" name="bioRxiv">
        <title>Comparative genomics of Chlamydomonas.</title>
        <authorList>
            <person name="Craig R.J."/>
            <person name="Hasan A.R."/>
            <person name="Ness R.W."/>
            <person name="Keightley P.D."/>
        </authorList>
    </citation>
    <scope>NUCLEOTIDE SEQUENCE</scope>
    <source>
        <strain evidence="3">CCAP 11/70</strain>
    </source>
</reference>
<dbReference type="InterPro" id="IPR050585">
    <property type="entry name" value="Xaa-Pro_dipeptidyl-ppase/CocE"/>
</dbReference>
<dbReference type="Gene3D" id="3.40.50.1820">
    <property type="entry name" value="alpha/beta hydrolase"/>
    <property type="match status" value="1"/>
</dbReference>
<dbReference type="InterPro" id="IPR001375">
    <property type="entry name" value="Peptidase_S9_cat"/>
</dbReference>
<dbReference type="InterPro" id="IPR029058">
    <property type="entry name" value="AB_hydrolase_fold"/>
</dbReference>
<comment type="caution">
    <text evidence="3">The sequence shown here is derived from an EMBL/GenBank/DDBJ whole genome shotgun (WGS) entry which is preliminary data.</text>
</comment>
<dbReference type="GO" id="GO:0006508">
    <property type="term" value="P:proteolysis"/>
    <property type="evidence" value="ECO:0007669"/>
    <property type="project" value="InterPro"/>
</dbReference>
<protein>
    <recommendedName>
        <fullName evidence="2">Peptidase S9 prolyl oligopeptidase catalytic domain-containing protein</fullName>
    </recommendedName>
</protein>
<feature type="region of interest" description="Disordered" evidence="1">
    <location>
        <begin position="124"/>
        <end position="153"/>
    </location>
</feature>
<evidence type="ECO:0000256" key="1">
    <source>
        <dbReference type="SAM" id="MobiDB-lite"/>
    </source>
</evidence>
<dbReference type="GO" id="GO:0008236">
    <property type="term" value="F:serine-type peptidase activity"/>
    <property type="evidence" value="ECO:0007669"/>
    <property type="project" value="InterPro"/>
</dbReference>
<feature type="domain" description="Peptidase S9 prolyl oligopeptidase catalytic" evidence="2">
    <location>
        <begin position="520"/>
        <end position="723"/>
    </location>
</feature>
<feature type="region of interest" description="Disordered" evidence="1">
    <location>
        <begin position="1"/>
        <end position="26"/>
    </location>
</feature>
<name>A0A835Y4S5_9CHLO</name>
<proteinExistence type="predicted"/>
<dbReference type="Proteomes" id="UP000612055">
    <property type="component" value="Unassembled WGS sequence"/>
</dbReference>
<dbReference type="PANTHER" id="PTHR43056:SF5">
    <property type="entry name" value="PEPTIDASE S9 PROLYL OLIGOPEPTIDASE CATALYTIC DOMAIN-CONTAINING PROTEIN"/>
    <property type="match status" value="1"/>
</dbReference>
<dbReference type="PANTHER" id="PTHR43056">
    <property type="entry name" value="PEPTIDASE S9 PROLYL OLIGOPEPTIDASE"/>
    <property type="match status" value="1"/>
</dbReference>
<dbReference type="AlphaFoldDB" id="A0A835Y4S5"/>
<evidence type="ECO:0000259" key="2">
    <source>
        <dbReference type="Pfam" id="PF00326"/>
    </source>
</evidence>
<dbReference type="SUPFAM" id="SSF53474">
    <property type="entry name" value="alpha/beta-Hydrolases"/>
    <property type="match status" value="1"/>
</dbReference>
<evidence type="ECO:0000313" key="4">
    <source>
        <dbReference type="Proteomes" id="UP000612055"/>
    </source>
</evidence>
<dbReference type="InterPro" id="IPR011042">
    <property type="entry name" value="6-blade_b-propeller_TolB-like"/>
</dbReference>
<evidence type="ECO:0000313" key="3">
    <source>
        <dbReference type="EMBL" id="KAG2492500.1"/>
    </source>
</evidence>
<dbReference type="Gene3D" id="2.120.10.30">
    <property type="entry name" value="TolB, C-terminal domain"/>
    <property type="match status" value="1"/>
</dbReference>
<dbReference type="Pfam" id="PF00326">
    <property type="entry name" value="Peptidase_S9"/>
    <property type="match status" value="1"/>
</dbReference>
<gene>
    <name evidence="3" type="ORF">HYH03_009165</name>
</gene>
<sequence length="746" mass="78853">MGNRASRPSGKHAPKAQPREAPLGTWESPITSAFITEKAVKLMGPTLRPSDGALFWIEGRPDEGGRQVLVMRAPDGTISDVTPPPDSGFNARTTVHEYGGGDFCVGGGTAYCANFKDQALYAQDLPTPGGPGPSAPRLVTPGSAERGERFSDPSWDPVRRRLVAVSELHRDPSSGKELEPGAVINRIVAIDPATGVVTPLVSGADFYASPRLSPEGAWLSWVQWDFPNMPWDSTSLWVGALREDGTPDLRVQLAGAGSPSGPQELAAQQPVWSADGAHLYWVDDRSGWWNLYRLASPGTTLEADGRVPQAGGLWAPEATEALCPMAADWGFPMWTFWTRSYGVLPDGSVLGVFSDPTTPGTCLGLLRAPAAAKKGGAQGGPWKLTRLETGFTSFGAPTLALASDPASGRVWAAAVGAAPSRGSAVALLSVRGGAAGVARSRPGDWAVVRKGSSASLPDGYLSLPEAIEYDTVLDGKDAKAHMLYYPPANKDFTFPPGCLPPLLVKSHGGPTSATSTALNAGIQYWTSRGYAVADIDYGGSTGYGREYRQRLNGRWGVVDVQDCCAAALHLSKGGRVDPARLCISGGSAGGFTTLACLAFRTTFHAGASLYGVADLGLLAEHTHKFESRYLDILLGPYPQAKAVYDERSPLKHADRFSSPVIFFQGDSDKVVPPEQAIEMHAAIKAAGLPTALVMLKGEEHGFRQATNIRTALDGELFFYGAVLGFPAAMPPDLPAIPIDNPPKAAE</sequence>
<accession>A0A835Y4S5</accession>